<evidence type="ECO:0000256" key="5">
    <source>
        <dbReference type="ARBA" id="ARBA00022840"/>
    </source>
</evidence>
<name>A0A381VMA1_9ZZZZ</name>
<evidence type="ECO:0000256" key="1">
    <source>
        <dbReference type="ARBA" id="ARBA00008276"/>
    </source>
</evidence>
<keyword evidence="6" id="KW-0460">Magnesium</keyword>
<proteinExistence type="inferred from homology"/>
<feature type="domain" description="Mur ligase central" evidence="7">
    <location>
        <begin position="41"/>
        <end position="209"/>
    </location>
</feature>
<dbReference type="EMBL" id="UINC01009035">
    <property type="protein sequence ID" value="SVA40593.1"/>
    <property type="molecule type" value="Genomic_DNA"/>
</dbReference>
<keyword evidence="3" id="KW-0479">Metal-binding</keyword>
<evidence type="ECO:0000259" key="7">
    <source>
        <dbReference type="Pfam" id="PF08245"/>
    </source>
</evidence>
<protein>
    <recommendedName>
        <fullName evidence="7">Mur ligase central domain-containing protein</fullName>
    </recommendedName>
</protein>
<dbReference type="Gene3D" id="3.40.1190.10">
    <property type="entry name" value="Mur-like, catalytic domain"/>
    <property type="match status" value="1"/>
</dbReference>
<accession>A0A381VMA1</accession>
<dbReference type="GO" id="GO:0005524">
    <property type="term" value="F:ATP binding"/>
    <property type="evidence" value="ECO:0007669"/>
    <property type="project" value="UniProtKB-KW"/>
</dbReference>
<evidence type="ECO:0000256" key="2">
    <source>
        <dbReference type="ARBA" id="ARBA00022598"/>
    </source>
</evidence>
<dbReference type="PANTHER" id="PTHR11136:SF0">
    <property type="entry name" value="DIHYDROFOLATE SYNTHETASE-RELATED"/>
    <property type="match status" value="1"/>
</dbReference>
<keyword evidence="5" id="KW-0067">ATP-binding</keyword>
<comment type="similarity">
    <text evidence="1">Belongs to the folylpolyglutamate synthase family.</text>
</comment>
<keyword evidence="2" id="KW-0436">Ligase</keyword>
<reference evidence="8" key="1">
    <citation type="submission" date="2018-05" db="EMBL/GenBank/DDBJ databases">
        <authorList>
            <person name="Lanie J.A."/>
            <person name="Ng W.-L."/>
            <person name="Kazmierczak K.M."/>
            <person name="Andrzejewski T.M."/>
            <person name="Davidsen T.M."/>
            <person name="Wayne K.J."/>
            <person name="Tettelin H."/>
            <person name="Glass J.I."/>
            <person name="Rusch D."/>
            <person name="Podicherti R."/>
            <person name="Tsui H.-C.T."/>
            <person name="Winkler M.E."/>
        </authorList>
    </citation>
    <scope>NUCLEOTIDE SEQUENCE</scope>
</reference>
<dbReference type="SUPFAM" id="SSF53623">
    <property type="entry name" value="MurD-like peptide ligases, catalytic domain"/>
    <property type="match status" value="1"/>
</dbReference>
<dbReference type="NCBIfam" id="TIGR01499">
    <property type="entry name" value="folC"/>
    <property type="match status" value="1"/>
</dbReference>
<keyword evidence="4" id="KW-0547">Nucleotide-binding</keyword>
<dbReference type="PROSITE" id="PS01012">
    <property type="entry name" value="FOLYLPOLYGLU_SYNT_2"/>
    <property type="match status" value="1"/>
</dbReference>
<dbReference type="InterPro" id="IPR018109">
    <property type="entry name" value="Folylpolyglutamate_synth_CS"/>
</dbReference>
<dbReference type="AlphaFoldDB" id="A0A381VMA1"/>
<sequence>MSVRDWLDERMLMGVKKDLKRCKKLLNELGDPHLKFKSIHVAGSNGKGSVCVQLSAAARASGKKVGLFTSPHLVTVEERIRIDGEPIPREKFDKFLRRVRKVAEKKPEYTPTYFETTFLVAMLAFEEYEVDRGIIETGMGGEWDATKLVDADLCILTTVSMEHREYLAPNGTLVEIAEQKAAIHRSKVSLFALQHDDPQVRRTIEDTAGDDLSWLPKNQADSTWSSHSVMVEAAAAHLGWEVSMGDCIWPGRSPGYGRDWVEGVVTRLSAAHNAESLANDLAEVDRRSVVLLGLSQKADLRETLEPVVTEICKGDKFPRLVLTETKSGRNPAVSVEELSLMMESMGLGNIPKAVERNPGKAFEMAGEMAREFECELLVIGSVYLIGDLLGYVVDRDGLNLWDELTAH</sequence>
<dbReference type="Pfam" id="PF08245">
    <property type="entry name" value="Mur_ligase_M"/>
    <property type="match status" value="1"/>
</dbReference>
<dbReference type="GO" id="GO:0046872">
    <property type="term" value="F:metal ion binding"/>
    <property type="evidence" value="ECO:0007669"/>
    <property type="project" value="UniProtKB-KW"/>
</dbReference>
<dbReference type="Gene3D" id="3.90.190.20">
    <property type="entry name" value="Mur ligase, C-terminal domain"/>
    <property type="match status" value="1"/>
</dbReference>
<dbReference type="InterPro" id="IPR013221">
    <property type="entry name" value="Mur_ligase_cen"/>
</dbReference>
<dbReference type="InterPro" id="IPR001645">
    <property type="entry name" value="Folylpolyglutamate_synth"/>
</dbReference>
<dbReference type="InterPro" id="IPR036565">
    <property type="entry name" value="Mur-like_cat_sf"/>
</dbReference>
<dbReference type="InterPro" id="IPR036615">
    <property type="entry name" value="Mur_ligase_C_dom_sf"/>
</dbReference>
<dbReference type="GO" id="GO:0005737">
    <property type="term" value="C:cytoplasm"/>
    <property type="evidence" value="ECO:0007669"/>
    <property type="project" value="TreeGrafter"/>
</dbReference>
<evidence type="ECO:0000256" key="4">
    <source>
        <dbReference type="ARBA" id="ARBA00022741"/>
    </source>
</evidence>
<organism evidence="8">
    <name type="scientific">marine metagenome</name>
    <dbReference type="NCBI Taxonomy" id="408172"/>
    <lineage>
        <taxon>unclassified sequences</taxon>
        <taxon>metagenomes</taxon>
        <taxon>ecological metagenomes</taxon>
    </lineage>
</organism>
<evidence type="ECO:0000256" key="6">
    <source>
        <dbReference type="ARBA" id="ARBA00022842"/>
    </source>
</evidence>
<dbReference type="GO" id="GO:0008841">
    <property type="term" value="F:dihydrofolate synthase activity"/>
    <property type="evidence" value="ECO:0007669"/>
    <property type="project" value="TreeGrafter"/>
</dbReference>
<evidence type="ECO:0000256" key="3">
    <source>
        <dbReference type="ARBA" id="ARBA00022723"/>
    </source>
</evidence>
<evidence type="ECO:0000313" key="8">
    <source>
        <dbReference type="EMBL" id="SVA40593.1"/>
    </source>
</evidence>
<dbReference type="GO" id="GO:0004326">
    <property type="term" value="F:tetrahydrofolylpolyglutamate synthase activity"/>
    <property type="evidence" value="ECO:0007669"/>
    <property type="project" value="InterPro"/>
</dbReference>
<dbReference type="PANTHER" id="PTHR11136">
    <property type="entry name" value="FOLYLPOLYGLUTAMATE SYNTHASE-RELATED"/>
    <property type="match status" value="1"/>
</dbReference>
<gene>
    <name evidence="8" type="ORF">METZ01_LOCUS93447</name>
</gene>